<keyword evidence="2" id="KW-1185">Reference proteome</keyword>
<organism evidence="1 2">
    <name type="scientific">Hydrogenophaga defluvii</name>
    <dbReference type="NCBI Taxonomy" id="249410"/>
    <lineage>
        <taxon>Bacteria</taxon>
        <taxon>Pseudomonadati</taxon>
        <taxon>Pseudomonadota</taxon>
        <taxon>Betaproteobacteria</taxon>
        <taxon>Burkholderiales</taxon>
        <taxon>Comamonadaceae</taxon>
        <taxon>Hydrogenophaga</taxon>
    </lineage>
</organism>
<dbReference type="EMBL" id="JBHTBZ010000004">
    <property type="protein sequence ID" value="MFC7459014.1"/>
    <property type="molecule type" value="Genomic_DNA"/>
</dbReference>
<evidence type="ECO:0008006" key="3">
    <source>
        <dbReference type="Google" id="ProtNLM"/>
    </source>
</evidence>
<name>A0ABW2S688_9BURK</name>
<dbReference type="RefSeq" id="WP_382198012.1">
    <property type="nucleotide sequence ID" value="NZ_JBHTBZ010000004.1"/>
</dbReference>
<evidence type="ECO:0000313" key="1">
    <source>
        <dbReference type="EMBL" id="MFC7459014.1"/>
    </source>
</evidence>
<proteinExistence type="predicted"/>
<accession>A0ABW2S688</accession>
<evidence type="ECO:0000313" key="2">
    <source>
        <dbReference type="Proteomes" id="UP001596457"/>
    </source>
</evidence>
<protein>
    <recommendedName>
        <fullName evidence="3">EthD domain-containing protein</fullName>
    </recommendedName>
</protein>
<dbReference type="Proteomes" id="UP001596457">
    <property type="component" value="Unassembled WGS sequence"/>
</dbReference>
<reference evidence="2" key="1">
    <citation type="journal article" date="2019" name="Int. J. Syst. Evol. Microbiol.">
        <title>The Global Catalogue of Microorganisms (GCM) 10K type strain sequencing project: providing services to taxonomists for standard genome sequencing and annotation.</title>
        <authorList>
            <consortium name="The Broad Institute Genomics Platform"/>
            <consortium name="The Broad Institute Genome Sequencing Center for Infectious Disease"/>
            <person name="Wu L."/>
            <person name="Ma J."/>
        </authorList>
    </citation>
    <scope>NUCLEOTIDE SEQUENCE [LARGE SCALE GENOMIC DNA]</scope>
    <source>
        <strain evidence="2">CCUG 53903</strain>
    </source>
</reference>
<gene>
    <name evidence="1" type="ORF">ACFQU0_01040</name>
</gene>
<sequence length="215" mass="24078">MAPHYLNLVFSRSCDGDHTALQRWYNDHIGILWQCDSLQRATLFRRDTDVAHEADYICCYAFPDEAGFLNYEHGDAREAARLVIVNGWGKEGIAITARRQYRREWSRQNALATGAIYHTVLCLALGAGPWDGVSRWLVDRVHTLLGQGASAVTLMRAVEASDAGGEVVLFVASDQPLPAELAWLDNRATDVWGQPPASLVLNWRWAGRVVADWTR</sequence>
<comment type="caution">
    <text evidence="1">The sequence shown here is derived from an EMBL/GenBank/DDBJ whole genome shotgun (WGS) entry which is preliminary data.</text>
</comment>